<name>A0A0N4TQ89_BRUPA</name>
<reference evidence="3" key="1">
    <citation type="submission" date="2017-02" db="UniProtKB">
        <authorList>
            <consortium name="WormBaseParasite"/>
        </authorList>
    </citation>
    <scope>IDENTIFICATION</scope>
</reference>
<dbReference type="AlphaFoldDB" id="A0A0N4TQ89"/>
<reference evidence="1 2" key="2">
    <citation type="submission" date="2018-11" db="EMBL/GenBank/DDBJ databases">
        <authorList>
            <consortium name="Pathogen Informatics"/>
        </authorList>
    </citation>
    <scope>NUCLEOTIDE SEQUENCE [LARGE SCALE GENOMIC DNA]</scope>
</reference>
<dbReference type="WBParaSite" id="BPAG_0001075001-mRNA-1">
    <property type="protein sequence ID" value="BPAG_0001075001-mRNA-1"/>
    <property type="gene ID" value="BPAG_0001075001"/>
</dbReference>
<organism evidence="3">
    <name type="scientific">Brugia pahangi</name>
    <name type="common">Filarial nematode worm</name>
    <dbReference type="NCBI Taxonomy" id="6280"/>
    <lineage>
        <taxon>Eukaryota</taxon>
        <taxon>Metazoa</taxon>
        <taxon>Ecdysozoa</taxon>
        <taxon>Nematoda</taxon>
        <taxon>Chromadorea</taxon>
        <taxon>Rhabditida</taxon>
        <taxon>Spirurina</taxon>
        <taxon>Spiruromorpha</taxon>
        <taxon>Filarioidea</taxon>
        <taxon>Onchocercidae</taxon>
        <taxon>Brugia</taxon>
    </lineage>
</organism>
<accession>A0A0N4TQ89</accession>
<proteinExistence type="predicted"/>
<sequence>MYIVLCPRQIVKNVEHWYGSTMYSQYLRGNINFRMPLTKGRDLKSGLTFRYSHCRVEVCLSQRPSGSVSTMIIIKSLQR</sequence>
<keyword evidence="2" id="KW-1185">Reference proteome</keyword>
<dbReference type="EMBL" id="UZAD01013197">
    <property type="protein sequence ID" value="VDN91898.1"/>
    <property type="molecule type" value="Genomic_DNA"/>
</dbReference>
<evidence type="ECO:0000313" key="1">
    <source>
        <dbReference type="EMBL" id="VDN91898.1"/>
    </source>
</evidence>
<gene>
    <name evidence="1" type="ORF">BPAG_LOCUS10712</name>
</gene>
<evidence type="ECO:0000313" key="2">
    <source>
        <dbReference type="Proteomes" id="UP000278627"/>
    </source>
</evidence>
<protein>
    <submittedName>
        <fullName evidence="3">Ovule protein</fullName>
    </submittedName>
</protein>
<evidence type="ECO:0000313" key="3">
    <source>
        <dbReference type="WBParaSite" id="BPAG_0001075001-mRNA-1"/>
    </source>
</evidence>
<dbReference type="Proteomes" id="UP000278627">
    <property type="component" value="Unassembled WGS sequence"/>
</dbReference>